<accession>A0ABQ4J6K4</accession>
<keyword evidence="1" id="KW-0732">Signal</keyword>
<keyword evidence="3" id="KW-1185">Reference proteome</keyword>
<evidence type="ECO:0008006" key="4">
    <source>
        <dbReference type="Google" id="ProtNLM"/>
    </source>
</evidence>
<evidence type="ECO:0000256" key="1">
    <source>
        <dbReference type="SAM" id="SignalP"/>
    </source>
</evidence>
<name>A0ABQ4J6K4_9ACTN</name>
<evidence type="ECO:0000313" key="2">
    <source>
        <dbReference type="EMBL" id="GIJ25625.1"/>
    </source>
</evidence>
<dbReference type="EMBL" id="BOPC01000011">
    <property type="protein sequence ID" value="GIJ25625.1"/>
    <property type="molecule type" value="Genomic_DNA"/>
</dbReference>
<proteinExistence type="predicted"/>
<comment type="caution">
    <text evidence="2">The sequence shown here is derived from an EMBL/GenBank/DDBJ whole genome shotgun (WGS) entry which is preliminary data.</text>
</comment>
<reference evidence="2 3" key="1">
    <citation type="submission" date="2021-01" db="EMBL/GenBank/DDBJ databases">
        <title>Whole genome shotgun sequence of Verrucosispora qiuiae NBRC 106684.</title>
        <authorList>
            <person name="Komaki H."/>
            <person name="Tamura T."/>
        </authorList>
    </citation>
    <scope>NUCLEOTIDE SEQUENCE [LARGE SCALE GENOMIC DNA]</scope>
    <source>
        <strain evidence="2 3">NBRC 106684</strain>
    </source>
</reference>
<evidence type="ECO:0000313" key="3">
    <source>
        <dbReference type="Proteomes" id="UP000653076"/>
    </source>
</evidence>
<sequence length="292" mass="30892">MRAAWKVAARRAAIVAAVTAVALAVASVPSGAVETVVPTVTVTDQPGAPGQMLYEMERLTGKPLGGLDQVTAVETEGKGLTVDQLMALAAGDDVKGVKLLGVMPGGKELLNTTMADLADGRYDGSPTDGKPTSTLVFANSVPDGRDWCTTLCTDYMGRWICPQPVRSTGLDLFGHTTLGAARTTAEKASDVSLEDLEMVEVLGGDSELSAADARRFFLGGRVDSLKSVAVLKQPDPDWTLADLDHKSGVKYGKTKAHIYTFKVPFLGKFLMRCISQDGGKTYECSASVWNGF</sequence>
<organism evidence="2 3">
    <name type="scientific">Micromonospora qiuiae</name>
    <dbReference type="NCBI Taxonomy" id="502268"/>
    <lineage>
        <taxon>Bacteria</taxon>
        <taxon>Bacillati</taxon>
        <taxon>Actinomycetota</taxon>
        <taxon>Actinomycetes</taxon>
        <taxon>Micromonosporales</taxon>
        <taxon>Micromonosporaceae</taxon>
        <taxon>Micromonospora</taxon>
    </lineage>
</organism>
<protein>
    <recommendedName>
        <fullName evidence="4">Lipoprotein</fullName>
    </recommendedName>
</protein>
<feature type="chain" id="PRO_5046613642" description="Lipoprotein" evidence="1">
    <location>
        <begin position="33"/>
        <end position="292"/>
    </location>
</feature>
<dbReference type="Proteomes" id="UP000653076">
    <property type="component" value="Unassembled WGS sequence"/>
</dbReference>
<gene>
    <name evidence="2" type="ORF">Vqi01_07870</name>
</gene>
<feature type="signal peptide" evidence="1">
    <location>
        <begin position="1"/>
        <end position="32"/>
    </location>
</feature>